<dbReference type="PANTHER" id="PTHR24413">
    <property type="entry name" value="SPECKLE-TYPE POZ PROTEIN"/>
    <property type="match status" value="1"/>
</dbReference>
<keyword evidence="3" id="KW-1185">Reference proteome</keyword>
<dbReference type="OrthoDB" id="6359816at2759"/>
<evidence type="ECO:0000313" key="2">
    <source>
        <dbReference type="EMBL" id="PQQ02327.1"/>
    </source>
</evidence>
<comment type="caution">
    <text evidence="2">The sequence shown here is derived from an EMBL/GenBank/DDBJ whole genome shotgun (WGS) entry which is preliminary data.</text>
</comment>
<proteinExistence type="predicted"/>
<comment type="pathway">
    <text evidence="1">Protein modification; protein ubiquitination.</text>
</comment>
<dbReference type="STRING" id="2094558.A0A314Y8Z4"/>
<name>A0A314Y8Z4_PRUYE</name>
<dbReference type="EMBL" id="PJQY01001478">
    <property type="protein sequence ID" value="PQQ02327.1"/>
    <property type="molecule type" value="Genomic_DNA"/>
</dbReference>
<dbReference type="Gene3D" id="3.30.710.10">
    <property type="entry name" value="Potassium Channel Kv1.1, Chain A"/>
    <property type="match status" value="1"/>
</dbReference>
<protein>
    <submittedName>
        <fullName evidence="2">BTB/POZ domain-containing protein</fullName>
    </submittedName>
</protein>
<dbReference type="AlphaFoldDB" id="A0A314Y8Z4"/>
<gene>
    <name evidence="2" type="ORF">Pyn_24393</name>
</gene>
<dbReference type="InterPro" id="IPR011333">
    <property type="entry name" value="SKP1/BTB/POZ_sf"/>
</dbReference>
<evidence type="ECO:0000256" key="1">
    <source>
        <dbReference type="ARBA" id="ARBA00004906"/>
    </source>
</evidence>
<sequence length="138" mass="15242">MNKCIYLAGANTTEMMPAPASSATRISRPRSLFSPSPSRLPSPTSFCLPPMTALSMPLPAPKAILQLARDLLVMADKYQVQHLKDLCQKFLLSNLNWDNSLSTYTFAYQHNAKQIIDLALTLITTTWTSLLPGRSTLS</sequence>
<organism evidence="2 3">
    <name type="scientific">Prunus yedoensis var. nudiflora</name>
    <dbReference type="NCBI Taxonomy" id="2094558"/>
    <lineage>
        <taxon>Eukaryota</taxon>
        <taxon>Viridiplantae</taxon>
        <taxon>Streptophyta</taxon>
        <taxon>Embryophyta</taxon>
        <taxon>Tracheophyta</taxon>
        <taxon>Spermatophyta</taxon>
        <taxon>Magnoliopsida</taxon>
        <taxon>eudicotyledons</taxon>
        <taxon>Gunneridae</taxon>
        <taxon>Pentapetalae</taxon>
        <taxon>rosids</taxon>
        <taxon>fabids</taxon>
        <taxon>Rosales</taxon>
        <taxon>Rosaceae</taxon>
        <taxon>Amygdaloideae</taxon>
        <taxon>Amygdaleae</taxon>
        <taxon>Prunus</taxon>
    </lineage>
</organism>
<evidence type="ECO:0000313" key="3">
    <source>
        <dbReference type="Proteomes" id="UP000250321"/>
    </source>
</evidence>
<reference evidence="2 3" key="1">
    <citation type="submission" date="2018-02" db="EMBL/GenBank/DDBJ databases">
        <title>Draft genome of wild Prunus yedoensis var. nudiflora.</title>
        <authorList>
            <person name="Baek S."/>
            <person name="Kim J.-H."/>
            <person name="Choi K."/>
            <person name="Kim G.-B."/>
            <person name="Cho A."/>
            <person name="Jang H."/>
            <person name="Shin C.-H."/>
            <person name="Yu H.-J."/>
            <person name="Mun J.-H."/>
        </authorList>
    </citation>
    <scope>NUCLEOTIDE SEQUENCE [LARGE SCALE GENOMIC DNA]</scope>
    <source>
        <strain evidence="3">cv. Jeju island</strain>
        <tissue evidence="2">Leaf</tissue>
    </source>
</reference>
<dbReference type="Proteomes" id="UP000250321">
    <property type="component" value="Unassembled WGS sequence"/>
</dbReference>
<accession>A0A314Y8Z4</accession>